<keyword evidence="2" id="KW-0812">Transmembrane</keyword>
<feature type="region of interest" description="Disordered" evidence="1">
    <location>
        <begin position="1"/>
        <end position="21"/>
    </location>
</feature>
<dbReference type="InterPro" id="IPR021214">
    <property type="entry name" value="DUF2568"/>
</dbReference>
<evidence type="ECO:0000256" key="1">
    <source>
        <dbReference type="SAM" id="MobiDB-lite"/>
    </source>
</evidence>
<accession>A0A498C426</accession>
<feature type="transmembrane region" description="Helical" evidence="2">
    <location>
        <begin position="111"/>
        <end position="128"/>
    </location>
</feature>
<dbReference type="AlphaFoldDB" id="A0A498C426"/>
<feature type="compositionally biased region" description="Pro residues" evidence="1">
    <location>
        <begin position="8"/>
        <end position="17"/>
    </location>
</feature>
<protein>
    <submittedName>
        <fullName evidence="3">Uncharacterized protein DUF2568</fullName>
    </submittedName>
</protein>
<dbReference type="RefSeq" id="WP_121060288.1">
    <property type="nucleotide sequence ID" value="NZ_RCDB01000003.1"/>
</dbReference>
<proteinExistence type="predicted"/>
<evidence type="ECO:0000313" key="4">
    <source>
        <dbReference type="Proteomes" id="UP000273158"/>
    </source>
</evidence>
<dbReference type="EMBL" id="RCDB01000003">
    <property type="protein sequence ID" value="RLK47840.1"/>
    <property type="molecule type" value="Genomic_DNA"/>
</dbReference>
<organism evidence="3 4">
    <name type="scientific">Microbacterium telephonicum</name>
    <dbReference type="NCBI Taxonomy" id="1714841"/>
    <lineage>
        <taxon>Bacteria</taxon>
        <taxon>Bacillati</taxon>
        <taxon>Actinomycetota</taxon>
        <taxon>Actinomycetes</taxon>
        <taxon>Micrococcales</taxon>
        <taxon>Microbacteriaceae</taxon>
        <taxon>Microbacterium</taxon>
    </lineage>
</organism>
<name>A0A498C426_9MICO</name>
<reference evidence="3 4" key="1">
    <citation type="journal article" date="2015" name="Stand. Genomic Sci.">
        <title>Genomic Encyclopedia of Bacterial and Archaeal Type Strains, Phase III: the genomes of soil and plant-associated and newly described type strains.</title>
        <authorList>
            <person name="Whitman W.B."/>
            <person name="Woyke T."/>
            <person name="Klenk H.P."/>
            <person name="Zhou Y."/>
            <person name="Lilburn T.G."/>
            <person name="Beck B.J."/>
            <person name="De Vos P."/>
            <person name="Vandamme P."/>
            <person name="Eisen J.A."/>
            <person name="Garrity G."/>
            <person name="Hugenholtz P."/>
            <person name="Kyrpides N.C."/>
        </authorList>
    </citation>
    <scope>NUCLEOTIDE SEQUENCE [LARGE SCALE GENOMIC DNA]</scope>
    <source>
        <strain evidence="3 4">S2T63</strain>
    </source>
</reference>
<feature type="transmembrane region" description="Helical" evidence="2">
    <location>
        <begin position="87"/>
        <end position="105"/>
    </location>
</feature>
<keyword evidence="2" id="KW-0472">Membrane</keyword>
<sequence length="134" mass="14251">MSELPTVRPEPPAPPQAQPAGTRPALTVVDVLAFLSELFAFASLAIWGFLAFAFPWNIVAGIGAPVLAILVWALFVSPKAVVRVHPFARALVELMVYAAATIAWWTAGQAWIGLVYGVFAVTVGVIAGRRRLAA</sequence>
<keyword evidence="2" id="KW-1133">Transmembrane helix</keyword>
<gene>
    <name evidence="3" type="ORF">C7474_2439</name>
</gene>
<keyword evidence="4" id="KW-1185">Reference proteome</keyword>
<dbReference type="Pfam" id="PF10823">
    <property type="entry name" value="DUF2568"/>
    <property type="match status" value="1"/>
</dbReference>
<comment type="caution">
    <text evidence="3">The sequence shown here is derived from an EMBL/GenBank/DDBJ whole genome shotgun (WGS) entry which is preliminary data.</text>
</comment>
<evidence type="ECO:0000313" key="3">
    <source>
        <dbReference type="EMBL" id="RLK47840.1"/>
    </source>
</evidence>
<dbReference type="Proteomes" id="UP000273158">
    <property type="component" value="Unassembled WGS sequence"/>
</dbReference>
<evidence type="ECO:0000256" key="2">
    <source>
        <dbReference type="SAM" id="Phobius"/>
    </source>
</evidence>
<feature type="transmembrane region" description="Helical" evidence="2">
    <location>
        <begin position="56"/>
        <end position="75"/>
    </location>
</feature>
<dbReference type="OrthoDB" id="5076471at2"/>
<feature type="transmembrane region" description="Helical" evidence="2">
    <location>
        <begin position="31"/>
        <end position="50"/>
    </location>
</feature>